<keyword evidence="2" id="KW-0238">DNA-binding</keyword>
<dbReference type="GO" id="GO:0004803">
    <property type="term" value="F:transposase activity"/>
    <property type="evidence" value="ECO:0007669"/>
    <property type="project" value="InterPro"/>
</dbReference>
<dbReference type="GO" id="GO:0003677">
    <property type="term" value="F:DNA binding"/>
    <property type="evidence" value="ECO:0007669"/>
    <property type="project" value="UniProtKB-KW"/>
</dbReference>
<dbReference type="EMBL" id="UOFY01000034">
    <property type="protein sequence ID" value="VAX09290.1"/>
    <property type="molecule type" value="Genomic_DNA"/>
</dbReference>
<sequence length="131" mass="15077">MNKEELQAIAISAAKNIKTEQDLNEFSQMLTKITVEAALNVELDNHLGFEKHEKSNTNNSRNGYSNKTTQTEAGQFELNTPRDRNGEFEPELIKKHQRRFTSMDDKILFLYAQGMSTREIVATFKEMYGAR</sequence>
<evidence type="ECO:0000256" key="1">
    <source>
        <dbReference type="ARBA" id="ARBA00022578"/>
    </source>
</evidence>
<gene>
    <name evidence="5" type="ORF">MNBD_GAMMA25-2354</name>
</gene>
<organism evidence="5">
    <name type="scientific">hydrothermal vent metagenome</name>
    <dbReference type="NCBI Taxonomy" id="652676"/>
    <lineage>
        <taxon>unclassified sequences</taxon>
        <taxon>metagenomes</taxon>
        <taxon>ecological metagenomes</taxon>
    </lineage>
</organism>
<name>A0A3B1BFU0_9ZZZZ</name>
<evidence type="ECO:0000313" key="5">
    <source>
        <dbReference type="EMBL" id="VAX09290.1"/>
    </source>
</evidence>
<dbReference type="PANTHER" id="PTHR33217">
    <property type="entry name" value="TRANSPOSASE FOR INSERTION SEQUENCE ELEMENT IS1081"/>
    <property type="match status" value="1"/>
</dbReference>
<reference evidence="5" key="1">
    <citation type="submission" date="2018-06" db="EMBL/GenBank/DDBJ databases">
        <authorList>
            <person name="Zhirakovskaya E."/>
        </authorList>
    </citation>
    <scope>NUCLEOTIDE SEQUENCE</scope>
</reference>
<proteinExistence type="predicted"/>
<feature type="compositionally biased region" description="Polar residues" evidence="4">
    <location>
        <begin position="56"/>
        <end position="73"/>
    </location>
</feature>
<dbReference type="GO" id="GO:0006313">
    <property type="term" value="P:DNA transposition"/>
    <property type="evidence" value="ECO:0007669"/>
    <property type="project" value="InterPro"/>
</dbReference>
<protein>
    <submittedName>
        <fullName evidence="5">Mobile element protein</fullName>
    </submittedName>
</protein>
<evidence type="ECO:0000256" key="3">
    <source>
        <dbReference type="ARBA" id="ARBA00023172"/>
    </source>
</evidence>
<keyword evidence="3" id="KW-0233">DNA recombination</keyword>
<dbReference type="Pfam" id="PF00872">
    <property type="entry name" value="Transposase_mut"/>
    <property type="match status" value="1"/>
</dbReference>
<dbReference type="AlphaFoldDB" id="A0A3B1BFU0"/>
<evidence type="ECO:0000256" key="2">
    <source>
        <dbReference type="ARBA" id="ARBA00023125"/>
    </source>
</evidence>
<dbReference type="InterPro" id="IPR001207">
    <property type="entry name" value="Transposase_mutator"/>
</dbReference>
<keyword evidence="1" id="KW-0815">Transposition</keyword>
<dbReference type="PANTHER" id="PTHR33217:SF5">
    <property type="entry name" value="MUTATOR FAMILY TRANSPOSASE"/>
    <property type="match status" value="1"/>
</dbReference>
<accession>A0A3B1BFU0</accession>
<evidence type="ECO:0000256" key="4">
    <source>
        <dbReference type="SAM" id="MobiDB-lite"/>
    </source>
</evidence>
<feature type="region of interest" description="Disordered" evidence="4">
    <location>
        <begin position="49"/>
        <end position="88"/>
    </location>
</feature>